<comment type="caution">
    <text evidence="1">The sequence shown here is derived from an EMBL/GenBank/DDBJ whole genome shotgun (WGS) entry which is preliminary data.</text>
</comment>
<dbReference type="EMBL" id="PECK01000008">
    <property type="protein sequence ID" value="TDZ92120.1"/>
    <property type="molecule type" value="Genomic_DNA"/>
</dbReference>
<dbReference type="Proteomes" id="UP000295685">
    <property type="component" value="Unassembled WGS sequence"/>
</dbReference>
<name>A0A4R8SBZ1_9MYCO</name>
<gene>
    <name evidence="2" type="ORF">CCUG60883_01383</name>
    <name evidence="1" type="ORF">CCUG60885_04234</name>
</gene>
<dbReference type="Proteomes" id="UP000294844">
    <property type="component" value="Unassembled WGS sequence"/>
</dbReference>
<proteinExistence type="predicted"/>
<accession>A0A4R8SBZ1</accession>
<keyword evidence="3" id="KW-1185">Reference proteome</keyword>
<protein>
    <submittedName>
        <fullName evidence="1">Uncharacterized protein</fullName>
    </submittedName>
</protein>
<sequence>MSTIESAMSNVRPREERMSRLQGLTVPELAERCDMMASVAIVLSDQLADIAELVGLGRDAEDLAIPPRVRQLVSDPRVAEVLAEFRQIEGVDSTRNAAPAERIRRCMRNHEPMVREDEGGVLTGGDCRCSCGGWSGQWYGNPGHADHLALAIADALGIK</sequence>
<organism evidence="1 4">
    <name type="scientific">Mycobacteroides salmoniphilum</name>
    <dbReference type="NCBI Taxonomy" id="404941"/>
    <lineage>
        <taxon>Bacteria</taxon>
        <taxon>Bacillati</taxon>
        <taxon>Actinomycetota</taxon>
        <taxon>Actinomycetes</taxon>
        <taxon>Mycobacteriales</taxon>
        <taxon>Mycobacteriaceae</taxon>
        <taxon>Mycobacteroides</taxon>
    </lineage>
</organism>
<dbReference type="AlphaFoldDB" id="A0A4R8SBZ1"/>
<dbReference type="EMBL" id="PECM01000005">
    <property type="protein sequence ID" value="TEA07350.1"/>
    <property type="molecule type" value="Genomic_DNA"/>
</dbReference>
<evidence type="ECO:0000313" key="2">
    <source>
        <dbReference type="EMBL" id="TEA07350.1"/>
    </source>
</evidence>
<evidence type="ECO:0000313" key="1">
    <source>
        <dbReference type="EMBL" id="TDZ92120.1"/>
    </source>
</evidence>
<evidence type="ECO:0000313" key="3">
    <source>
        <dbReference type="Proteomes" id="UP000294844"/>
    </source>
</evidence>
<evidence type="ECO:0000313" key="4">
    <source>
        <dbReference type="Proteomes" id="UP000295685"/>
    </source>
</evidence>
<reference evidence="3 4" key="1">
    <citation type="journal article" date="2019" name="Sci. Rep.">
        <title>Extended insight into the Mycobacterium chelonae-abscessus complex through whole genome sequencing of Mycobacterium salmoniphilum outbreak and Mycobacterium salmoniphilum-like strains.</title>
        <authorList>
            <person name="Behra P.R.K."/>
            <person name="Das S."/>
            <person name="Pettersson B.M.F."/>
            <person name="Shirreff L."/>
            <person name="DuCote T."/>
            <person name="Jacobsson K.G."/>
            <person name="Ennis D.G."/>
            <person name="Kirsebom L.A."/>
        </authorList>
    </citation>
    <scope>NUCLEOTIDE SEQUENCE [LARGE SCALE GENOMIC DNA]</scope>
    <source>
        <strain evidence="2 3">CCUG 60883</strain>
        <strain evidence="1 4">CCUG 60885</strain>
    </source>
</reference>